<name>A0A2N9AW31_METEX</name>
<proteinExistence type="predicted"/>
<dbReference type="EMBL" id="LT962688">
    <property type="protein sequence ID" value="SOR31546.1"/>
    <property type="molecule type" value="Genomic_DNA"/>
</dbReference>
<evidence type="ECO:0000313" key="3">
    <source>
        <dbReference type="Proteomes" id="UP000233769"/>
    </source>
</evidence>
<organism evidence="2 3">
    <name type="scientific">Methylorubrum extorquens</name>
    <name type="common">Methylobacterium dichloromethanicum</name>
    <name type="synonym">Methylobacterium extorquens</name>
    <dbReference type="NCBI Taxonomy" id="408"/>
    <lineage>
        <taxon>Bacteria</taxon>
        <taxon>Pseudomonadati</taxon>
        <taxon>Pseudomonadota</taxon>
        <taxon>Alphaproteobacteria</taxon>
        <taxon>Hyphomicrobiales</taxon>
        <taxon>Methylobacteriaceae</taxon>
        <taxon>Methylorubrum</taxon>
    </lineage>
</organism>
<sequence>MSPCTACWCAPTTRRWWSTCPMSRRPSGPRRSTGSIRSTSTREAIGRAFGRPLARADAKTCLRSRPSASSTSGSLVPPSTCRSGVLAALKGGAAARAPRLGSGGLRAEASKLFYDVAKLGDARSRAIQPASTRRSHLTPD</sequence>
<evidence type="ECO:0000256" key="1">
    <source>
        <dbReference type="SAM" id="MobiDB-lite"/>
    </source>
</evidence>
<gene>
    <name evidence="2" type="ORF">TK0001_4961</name>
</gene>
<feature type="compositionally biased region" description="Low complexity" evidence="1">
    <location>
        <begin position="23"/>
        <end position="42"/>
    </location>
</feature>
<dbReference type="AlphaFoldDB" id="A0A2N9AW31"/>
<dbReference type="Proteomes" id="UP000233769">
    <property type="component" value="Chromosome tk0001"/>
</dbReference>
<feature type="region of interest" description="Disordered" evidence="1">
    <location>
        <begin position="20"/>
        <end position="49"/>
    </location>
</feature>
<reference evidence="3" key="1">
    <citation type="submission" date="2017-10" db="EMBL/GenBank/DDBJ databases">
        <authorList>
            <person name="Regsiter A."/>
            <person name="William W."/>
        </authorList>
    </citation>
    <scope>NUCLEOTIDE SEQUENCE [LARGE SCALE GENOMIC DNA]</scope>
</reference>
<protein>
    <submittedName>
        <fullName evidence="2">Uncharacterized protein</fullName>
    </submittedName>
</protein>
<evidence type="ECO:0000313" key="2">
    <source>
        <dbReference type="EMBL" id="SOR31546.1"/>
    </source>
</evidence>
<accession>A0A2N9AW31</accession>